<feature type="transmembrane region" description="Helical" evidence="7">
    <location>
        <begin position="372"/>
        <end position="393"/>
    </location>
</feature>
<dbReference type="EMBL" id="FZNP01000001">
    <property type="protein sequence ID" value="SNR26359.1"/>
    <property type="molecule type" value="Genomic_DNA"/>
</dbReference>
<organism evidence="8 9">
    <name type="scientific">Actinomadura mexicana</name>
    <dbReference type="NCBI Taxonomy" id="134959"/>
    <lineage>
        <taxon>Bacteria</taxon>
        <taxon>Bacillati</taxon>
        <taxon>Actinomycetota</taxon>
        <taxon>Actinomycetes</taxon>
        <taxon>Streptosporangiales</taxon>
        <taxon>Thermomonosporaceae</taxon>
        <taxon>Actinomadura</taxon>
    </lineage>
</organism>
<gene>
    <name evidence="8" type="ORF">SAMN06265355_101513</name>
</gene>
<keyword evidence="9" id="KW-1185">Reference proteome</keyword>
<accession>A0A238UYJ8</accession>
<evidence type="ECO:0000313" key="8">
    <source>
        <dbReference type="EMBL" id="SNR26359.1"/>
    </source>
</evidence>
<evidence type="ECO:0000256" key="4">
    <source>
        <dbReference type="ARBA" id="ARBA00022989"/>
    </source>
</evidence>
<dbReference type="PANTHER" id="PTHR23513">
    <property type="entry name" value="INTEGRAL MEMBRANE EFFLUX PROTEIN-RELATED"/>
    <property type="match status" value="1"/>
</dbReference>
<dbReference type="InterPro" id="IPR036259">
    <property type="entry name" value="MFS_trans_sf"/>
</dbReference>
<keyword evidence="3 7" id="KW-0812">Transmembrane</keyword>
<feature type="transmembrane region" description="Helical" evidence="7">
    <location>
        <begin position="347"/>
        <end position="366"/>
    </location>
</feature>
<keyword evidence="4 7" id="KW-1133">Transmembrane helix</keyword>
<comment type="subcellular location">
    <subcellularLocation>
        <location evidence="1">Cell membrane</location>
        <topology evidence="1">Multi-pass membrane protein</topology>
    </subcellularLocation>
</comment>
<dbReference type="SUPFAM" id="SSF103473">
    <property type="entry name" value="MFS general substrate transporter"/>
    <property type="match status" value="1"/>
</dbReference>
<dbReference type="GO" id="GO:0005886">
    <property type="term" value="C:plasma membrane"/>
    <property type="evidence" value="ECO:0007669"/>
    <property type="project" value="UniProtKB-SubCell"/>
</dbReference>
<feature type="transmembrane region" description="Helical" evidence="7">
    <location>
        <begin position="247"/>
        <end position="269"/>
    </location>
</feature>
<feature type="transmembrane region" description="Helical" evidence="7">
    <location>
        <begin position="38"/>
        <end position="58"/>
    </location>
</feature>
<protein>
    <submittedName>
        <fullName evidence="8">Predicted arabinose efflux permease, MFS family</fullName>
    </submittedName>
</protein>
<evidence type="ECO:0000313" key="9">
    <source>
        <dbReference type="Proteomes" id="UP000198420"/>
    </source>
</evidence>
<name>A0A238UYJ8_9ACTN</name>
<evidence type="ECO:0000256" key="5">
    <source>
        <dbReference type="ARBA" id="ARBA00023136"/>
    </source>
</evidence>
<evidence type="ECO:0000256" key="7">
    <source>
        <dbReference type="SAM" id="Phobius"/>
    </source>
</evidence>
<feature type="compositionally biased region" description="Polar residues" evidence="6">
    <location>
        <begin position="436"/>
        <end position="445"/>
    </location>
</feature>
<sequence length="464" mass="49402">MPRDFTFLWSGSAASQLGTMNAAIAIPLLALSLTGSPVFAGWVAAAGTCPRLLLYLPAGMIADRFDRRRIMLTCQYTRFGVAVLLAVGLALHYHPGLLLVAAAAADGALAGLYGLAEVAVVKRVVNSDELPEAMARNEARSHIALLLGRPLGGFLYGLDRALPFVADALSSLFSALTLHFMREKNFAPEEQKSPGPTDFGKCLRFTLGHPFLCMVIGVCAVTNFAFQIIFLRLVVQADQEFSSTSMIGILFAASGLGGTLGAVAASRLSRRYRLAQGNRPMRLLFCCVWGWFAMTAIVTAYDSPLAGLAAWGGISFIGAHMNVALTVYQATWIPDDMLARVASINSLVTQSAVPLGSLFSGYLLSLVTSTRIATGTVTAITLCVAVVSSCYLWSLRRRRSTGSHQTLRGALAEVAGPPLRRCSAAARAIPGRVRATTRSADSASDTDLYDNSAPPEIPQAIIPR</sequence>
<dbReference type="InterPro" id="IPR011701">
    <property type="entry name" value="MFS"/>
</dbReference>
<dbReference type="PANTHER" id="PTHR23513:SF6">
    <property type="entry name" value="MAJOR FACILITATOR SUPERFAMILY ASSOCIATED DOMAIN-CONTAINING PROTEIN"/>
    <property type="match status" value="1"/>
</dbReference>
<dbReference type="GO" id="GO:0022857">
    <property type="term" value="F:transmembrane transporter activity"/>
    <property type="evidence" value="ECO:0007669"/>
    <property type="project" value="InterPro"/>
</dbReference>
<dbReference type="Gene3D" id="1.20.1250.20">
    <property type="entry name" value="MFS general substrate transporter like domains"/>
    <property type="match status" value="1"/>
</dbReference>
<evidence type="ECO:0000256" key="1">
    <source>
        <dbReference type="ARBA" id="ARBA00004651"/>
    </source>
</evidence>
<evidence type="ECO:0000256" key="6">
    <source>
        <dbReference type="SAM" id="MobiDB-lite"/>
    </source>
</evidence>
<reference evidence="9" key="1">
    <citation type="submission" date="2017-06" db="EMBL/GenBank/DDBJ databases">
        <authorList>
            <person name="Varghese N."/>
            <person name="Submissions S."/>
        </authorList>
    </citation>
    <scope>NUCLEOTIDE SEQUENCE [LARGE SCALE GENOMIC DNA]</scope>
    <source>
        <strain evidence="9">DSM 44485</strain>
    </source>
</reference>
<feature type="transmembrane region" description="Helical" evidence="7">
    <location>
        <begin position="307"/>
        <end position="327"/>
    </location>
</feature>
<evidence type="ECO:0000256" key="3">
    <source>
        <dbReference type="ARBA" id="ARBA00022692"/>
    </source>
</evidence>
<dbReference type="AlphaFoldDB" id="A0A238UYJ8"/>
<feature type="region of interest" description="Disordered" evidence="6">
    <location>
        <begin position="433"/>
        <end position="454"/>
    </location>
</feature>
<proteinExistence type="predicted"/>
<evidence type="ECO:0000256" key="2">
    <source>
        <dbReference type="ARBA" id="ARBA00022475"/>
    </source>
</evidence>
<dbReference type="Proteomes" id="UP000198420">
    <property type="component" value="Unassembled WGS sequence"/>
</dbReference>
<feature type="transmembrane region" description="Helical" evidence="7">
    <location>
        <begin position="211"/>
        <end position="235"/>
    </location>
</feature>
<feature type="transmembrane region" description="Helical" evidence="7">
    <location>
        <begin position="97"/>
        <end position="121"/>
    </location>
</feature>
<dbReference type="CDD" id="cd06173">
    <property type="entry name" value="MFS_MefA_like"/>
    <property type="match status" value="1"/>
</dbReference>
<keyword evidence="5 7" id="KW-0472">Membrane</keyword>
<keyword evidence="2" id="KW-1003">Cell membrane</keyword>
<feature type="transmembrane region" description="Helical" evidence="7">
    <location>
        <begin position="281"/>
        <end position="301"/>
    </location>
</feature>
<dbReference type="Pfam" id="PF07690">
    <property type="entry name" value="MFS_1"/>
    <property type="match status" value="1"/>
</dbReference>
<feature type="transmembrane region" description="Helical" evidence="7">
    <location>
        <begin position="70"/>
        <end position="91"/>
    </location>
</feature>